<feature type="repeat" description="TPR" evidence="3">
    <location>
        <begin position="572"/>
        <end position="605"/>
    </location>
</feature>
<dbReference type="InterPro" id="IPR006597">
    <property type="entry name" value="Sel1-like"/>
</dbReference>
<feature type="repeat" description="TPR" evidence="3">
    <location>
        <begin position="782"/>
        <end position="815"/>
    </location>
</feature>
<proteinExistence type="predicted"/>
<evidence type="ECO:0000313" key="6">
    <source>
        <dbReference type="Proteomes" id="UP000023152"/>
    </source>
</evidence>
<sequence length="919" mass="106769">MSFDTTDSGIFLLLNLINHNFIDFQSIVLQEMEAYVNDGLKVHTITLSELTLERLQQQILQFTQPTHINDLLMTITDKDGTLIETDTNVVYAFEKDPVIFTVQFGAKDISKKDQTVECKNGAIPSYKVKHPLVLLTGTIKYEQGQYLEDVKRDLYLLRTLFRSKLGYQVFTTYSPQHPKTESLTLCDLENFIKKHRLDLTSTLNESHPYDGLIFVWCGRGEDGYTLITSDNKIKDLKEIENDFKTDYFVGKPKIFVIITFSVRTLNPIKINQNDESIQEIAPHNHDADISIFVNTAGKYINNSSGSYFTEILCQVIENNMEKSLECIIKMVFHQIFEKENVQLISGPPSEIYLTMRSQKQQSKNDNDDHVEYGQKRKREDIPETLSFKKYWNRYWRKANAEAAKTVEQMMNDDERGLVIVAQKISEWKIEKDSSSCASSFITLINNGNIIKKQFDQYWMYVIKTKLIILDNVNIDGNMYVINCELQCKENVNITVQVFVTKNAIVQQHTRQFFSPILWNTKIHHDISLQLQDLENKGDECSSNKRFNDSIIYLQNYLQICVDTFGFDHPFVAVSYNIIGITYDDSEQHDKAIQLFEKALKIILNIFGSNCIFVAQLYHNIGDTYYNKKQYDKSIEYYEKALKIRLDIFGDNHEDVAWSYNNLGNAYQNKKQYDKAMEFYESALKIRINVFGVNHEDVASSYYCVGFLNEQRGQNNEAVEFYEKCLKIRLEIFGNNHSSVADSYYALGNTYRNAKQYSKAIEFYEKTLKIRLDIFGMNHCDVANSYNNLGISYNRKGEYDKSIECHEKALKIRLNIYGPNHIDVASSYNNLGVAYNNNEYYHKAIEYHENALKIRRQISGYGSKDSGMSCWNLGNIFEKIEDKETARRYFEEAWRAISIFGGEWDAETVQAKKKVENLDK</sequence>
<feature type="repeat" description="TPR" evidence="3">
    <location>
        <begin position="698"/>
        <end position="731"/>
    </location>
</feature>
<dbReference type="InterPro" id="IPR029030">
    <property type="entry name" value="Caspase-like_dom_sf"/>
</dbReference>
<evidence type="ECO:0000256" key="3">
    <source>
        <dbReference type="PROSITE-ProRule" id="PRU00339"/>
    </source>
</evidence>
<dbReference type="InterPro" id="IPR011600">
    <property type="entry name" value="Pept_C14_caspase"/>
</dbReference>
<dbReference type="OrthoDB" id="5986190at2759"/>
<dbReference type="Gene3D" id="1.25.40.10">
    <property type="entry name" value="Tetratricopeptide repeat domain"/>
    <property type="match status" value="2"/>
</dbReference>
<dbReference type="SMART" id="SM00028">
    <property type="entry name" value="TPR"/>
    <property type="match status" value="8"/>
</dbReference>
<dbReference type="Pfam" id="PF00656">
    <property type="entry name" value="Peptidase_C14"/>
    <property type="match status" value="1"/>
</dbReference>
<dbReference type="Proteomes" id="UP000023152">
    <property type="component" value="Unassembled WGS sequence"/>
</dbReference>
<dbReference type="InterPro" id="IPR011990">
    <property type="entry name" value="TPR-like_helical_dom_sf"/>
</dbReference>
<keyword evidence="1" id="KW-0677">Repeat</keyword>
<feature type="repeat" description="TPR" evidence="3">
    <location>
        <begin position="740"/>
        <end position="773"/>
    </location>
</feature>
<accession>X6MP09</accession>
<dbReference type="Pfam" id="PF13181">
    <property type="entry name" value="TPR_8"/>
    <property type="match status" value="1"/>
</dbReference>
<name>X6MP09_RETFI</name>
<feature type="repeat" description="TPR" evidence="3">
    <location>
        <begin position="656"/>
        <end position="689"/>
    </location>
</feature>
<comment type="caution">
    <text evidence="5">The sequence shown here is derived from an EMBL/GenBank/DDBJ whole genome shotgun (WGS) entry which is preliminary data.</text>
</comment>
<evidence type="ECO:0000256" key="1">
    <source>
        <dbReference type="ARBA" id="ARBA00022737"/>
    </source>
</evidence>
<keyword evidence="6" id="KW-1185">Reference proteome</keyword>
<dbReference type="SUPFAM" id="SSF52129">
    <property type="entry name" value="Caspase-like"/>
    <property type="match status" value="1"/>
</dbReference>
<feature type="repeat" description="TPR" evidence="3">
    <location>
        <begin position="614"/>
        <end position="647"/>
    </location>
</feature>
<protein>
    <recommendedName>
        <fullName evidence="4">Peptidase C14 caspase domain-containing protein</fullName>
    </recommendedName>
</protein>
<dbReference type="SUPFAM" id="SSF81901">
    <property type="entry name" value="HCP-like"/>
    <property type="match status" value="1"/>
</dbReference>
<gene>
    <name evidence="5" type="ORF">RFI_21766</name>
</gene>
<dbReference type="SMART" id="SM00671">
    <property type="entry name" value="SEL1"/>
    <property type="match status" value="5"/>
</dbReference>
<evidence type="ECO:0000259" key="4">
    <source>
        <dbReference type="Pfam" id="PF00656"/>
    </source>
</evidence>
<dbReference type="PANTHER" id="PTHR45641">
    <property type="entry name" value="TETRATRICOPEPTIDE REPEAT PROTEIN (AFU_ORTHOLOGUE AFUA_6G03870)"/>
    <property type="match status" value="1"/>
</dbReference>
<dbReference type="PANTHER" id="PTHR45641:SF1">
    <property type="entry name" value="AAA+ ATPASE DOMAIN-CONTAINING PROTEIN"/>
    <property type="match status" value="1"/>
</dbReference>
<dbReference type="Pfam" id="PF13424">
    <property type="entry name" value="TPR_12"/>
    <property type="match status" value="4"/>
</dbReference>
<dbReference type="Gene3D" id="3.40.50.1460">
    <property type="match status" value="1"/>
</dbReference>
<dbReference type="GO" id="GO:0004197">
    <property type="term" value="F:cysteine-type endopeptidase activity"/>
    <property type="evidence" value="ECO:0007669"/>
    <property type="project" value="InterPro"/>
</dbReference>
<evidence type="ECO:0000313" key="5">
    <source>
        <dbReference type="EMBL" id="ETO15599.1"/>
    </source>
</evidence>
<feature type="repeat" description="TPR" evidence="3">
    <location>
        <begin position="824"/>
        <end position="857"/>
    </location>
</feature>
<dbReference type="AlphaFoldDB" id="X6MP09"/>
<dbReference type="GO" id="GO:0006508">
    <property type="term" value="P:proteolysis"/>
    <property type="evidence" value="ECO:0007669"/>
    <property type="project" value="InterPro"/>
</dbReference>
<organism evidence="5 6">
    <name type="scientific">Reticulomyxa filosa</name>
    <dbReference type="NCBI Taxonomy" id="46433"/>
    <lineage>
        <taxon>Eukaryota</taxon>
        <taxon>Sar</taxon>
        <taxon>Rhizaria</taxon>
        <taxon>Retaria</taxon>
        <taxon>Foraminifera</taxon>
        <taxon>Monothalamids</taxon>
        <taxon>Reticulomyxidae</taxon>
        <taxon>Reticulomyxa</taxon>
    </lineage>
</organism>
<feature type="domain" description="Peptidase C14 caspase" evidence="4">
    <location>
        <begin position="133"/>
        <end position="335"/>
    </location>
</feature>
<dbReference type="InterPro" id="IPR019734">
    <property type="entry name" value="TPR_rpt"/>
</dbReference>
<evidence type="ECO:0000256" key="2">
    <source>
        <dbReference type="ARBA" id="ARBA00022803"/>
    </source>
</evidence>
<reference evidence="5 6" key="1">
    <citation type="journal article" date="2013" name="Curr. Biol.">
        <title>The Genome of the Foraminiferan Reticulomyxa filosa.</title>
        <authorList>
            <person name="Glockner G."/>
            <person name="Hulsmann N."/>
            <person name="Schleicher M."/>
            <person name="Noegel A.A."/>
            <person name="Eichinger L."/>
            <person name="Gallinger C."/>
            <person name="Pawlowski J."/>
            <person name="Sierra R."/>
            <person name="Euteneuer U."/>
            <person name="Pillet L."/>
            <person name="Moustafa A."/>
            <person name="Platzer M."/>
            <person name="Groth M."/>
            <person name="Szafranski K."/>
            <person name="Schliwa M."/>
        </authorList>
    </citation>
    <scope>NUCLEOTIDE SEQUENCE [LARGE SCALE GENOMIC DNA]</scope>
</reference>
<dbReference type="PROSITE" id="PS50293">
    <property type="entry name" value="TPR_REGION"/>
    <property type="match status" value="4"/>
</dbReference>
<dbReference type="EMBL" id="ASPP01018970">
    <property type="protein sequence ID" value="ETO15599.1"/>
    <property type="molecule type" value="Genomic_DNA"/>
</dbReference>
<keyword evidence="2 3" id="KW-0802">TPR repeat</keyword>
<dbReference type="PROSITE" id="PS50005">
    <property type="entry name" value="TPR"/>
    <property type="match status" value="7"/>
</dbReference>